<gene>
    <name evidence="1" type="ORF">XSR1_150026</name>
</gene>
<evidence type="ECO:0000313" key="1">
    <source>
        <dbReference type="EMBL" id="CDL81675.1"/>
    </source>
</evidence>
<proteinExistence type="predicted"/>
<accession>W1IWS2</accession>
<protein>
    <submittedName>
        <fullName evidence="1">Uncharacterized protein</fullName>
    </submittedName>
</protein>
<dbReference type="EMBL" id="CBXF010000057">
    <property type="protein sequence ID" value="CDL81675.1"/>
    <property type="molecule type" value="Genomic_DNA"/>
</dbReference>
<evidence type="ECO:0000313" key="2">
    <source>
        <dbReference type="Proteomes" id="UP000019202"/>
    </source>
</evidence>
<dbReference type="AlphaFoldDB" id="W1IWS2"/>
<sequence>MKGRILHIIKYQLIKIYFIVTFDNKIQTHVNSKYLSISHGEFHCTLIFHN</sequence>
<reference evidence="1" key="1">
    <citation type="submission" date="2013-11" db="EMBL/GenBank/DDBJ databases">
        <title>Draft genome sequence and annotation of the entomopathogenic bacteria, Xenorhabdus cabanillasi strain JM26 and Xenorhabdus szentirmai strain DSM 16338.</title>
        <authorList>
            <person name="Gualtieri M."/>
            <person name="Ogier J.C."/>
            <person name="Pages S."/>
            <person name="Givaudan A."/>
            <person name="Gaudriault S."/>
        </authorList>
    </citation>
    <scope>NUCLEOTIDE SEQUENCE [LARGE SCALE GENOMIC DNA]</scope>
    <source>
        <strain evidence="1">DSM 16338</strain>
    </source>
</reference>
<organism evidence="1 2">
    <name type="scientific">Xenorhabdus szentirmaii DSM 16338</name>
    <dbReference type="NCBI Taxonomy" id="1427518"/>
    <lineage>
        <taxon>Bacteria</taxon>
        <taxon>Pseudomonadati</taxon>
        <taxon>Pseudomonadota</taxon>
        <taxon>Gammaproteobacteria</taxon>
        <taxon>Enterobacterales</taxon>
        <taxon>Morganellaceae</taxon>
        <taxon>Xenorhabdus</taxon>
    </lineage>
</organism>
<comment type="caution">
    <text evidence="1">The sequence shown here is derived from an EMBL/GenBank/DDBJ whole genome shotgun (WGS) entry which is preliminary data.</text>
</comment>
<keyword evidence="2" id="KW-1185">Reference proteome</keyword>
<name>W1IWS2_9GAMM</name>
<dbReference type="Proteomes" id="UP000019202">
    <property type="component" value="Unassembled WGS sequence"/>
</dbReference>